<dbReference type="AlphaFoldDB" id="A0A2S0I5B7"/>
<evidence type="ECO:0000256" key="1">
    <source>
        <dbReference type="SAM" id="Phobius"/>
    </source>
</evidence>
<keyword evidence="3" id="KW-1185">Reference proteome</keyword>
<evidence type="ECO:0000313" key="2">
    <source>
        <dbReference type="EMBL" id="AVJ27236.1"/>
    </source>
</evidence>
<protein>
    <submittedName>
        <fullName evidence="2">Prepilin</fullName>
    </submittedName>
</protein>
<keyword evidence="1" id="KW-0812">Transmembrane</keyword>
<keyword evidence="1" id="KW-0472">Membrane</keyword>
<sequence length="359" mass="37218">MTAILSNRSVRAYHRRPPAVRLRHAGFSLIGMALALAITTAVAIWASNEVVHAIEASAARASGVWLTQIRLAVTDVLSRHSEALTKGDPPRDSQGQPLFGDALRPTLSELRVQGHLPADFPDRSALGFGAVIRLLRSQTCPDEPCRIDGVVAADKPLLKKGTQLTDEVAMASVIASADGYGGAVWPQAPSQLRGAAYAFPNPLAADTPAYPPGTLALWAGAGAGQPDMSGFVKMRDTRDPDLQGKLSVAGNVDAGGYVTVGAREIPGHACGVSGGTLATSAAGQLLSCESGIWMQASGGFGGAYSTNSPFGCFHYTGVSTANPRTGQCSCPPGYAEVVVSAGGKWTETEGWTTGFVCVR</sequence>
<organism evidence="2 3">
    <name type="scientific">Achromobacter spanius</name>
    <dbReference type="NCBI Taxonomy" id="217203"/>
    <lineage>
        <taxon>Bacteria</taxon>
        <taxon>Pseudomonadati</taxon>
        <taxon>Pseudomonadota</taxon>
        <taxon>Betaproteobacteria</taxon>
        <taxon>Burkholderiales</taxon>
        <taxon>Alcaligenaceae</taxon>
        <taxon>Achromobacter</taxon>
    </lineage>
</organism>
<accession>A0A2S0I5B7</accession>
<proteinExistence type="predicted"/>
<dbReference type="OrthoDB" id="8900503at2"/>
<evidence type="ECO:0000313" key="3">
    <source>
        <dbReference type="Proteomes" id="UP000239477"/>
    </source>
</evidence>
<dbReference type="RefSeq" id="WP_105238141.1">
    <property type="nucleotide sequence ID" value="NZ_CP023270.1"/>
</dbReference>
<gene>
    <name evidence="2" type="ORF">CLM73_09005</name>
</gene>
<dbReference type="Proteomes" id="UP000239477">
    <property type="component" value="Chromosome"/>
</dbReference>
<feature type="transmembrane region" description="Helical" evidence="1">
    <location>
        <begin position="25"/>
        <end position="46"/>
    </location>
</feature>
<dbReference type="EMBL" id="CP023270">
    <property type="protein sequence ID" value="AVJ27236.1"/>
    <property type="molecule type" value="Genomic_DNA"/>
</dbReference>
<keyword evidence="1" id="KW-1133">Transmembrane helix</keyword>
<reference evidence="2 3" key="1">
    <citation type="submission" date="2017-09" db="EMBL/GenBank/DDBJ databases">
        <title>Genomic, metabolic, and phenotypic characteristics of bacterial isolates from the natural microbiome of the model nematode Caenorhabditis elegans.</title>
        <authorList>
            <person name="Zimmermann J."/>
            <person name="Obeng N."/>
            <person name="Yang W."/>
            <person name="Obeng O."/>
            <person name="Kissoyan K."/>
            <person name="Pees B."/>
            <person name="Dirksen P."/>
            <person name="Hoppner M."/>
            <person name="Franke A."/>
            <person name="Rosenstiel P."/>
            <person name="Leippe M."/>
            <person name="Dierking K."/>
            <person name="Kaleta C."/>
            <person name="Schulenburg H."/>
        </authorList>
    </citation>
    <scope>NUCLEOTIDE SEQUENCE [LARGE SCALE GENOMIC DNA]</scope>
    <source>
        <strain evidence="2 3">MYb73</strain>
    </source>
</reference>
<name>A0A2S0I5B7_9BURK</name>